<comment type="similarity">
    <text evidence="3">Belongs to the peptidase M20A family.</text>
</comment>
<dbReference type="InterPro" id="IPR010182">
    <property type="entry name" value="ArgE/DapE"/>
</dbReference>
<dbReference type="GO" id="GO:0008777">
    <property type="term" value="F:acetylornithine deacetylase activity"/>
    <property type="evidence" value="ECO:0007669"/>
    <property type="project" value="UniProtKB-EC"/>
</dbReference>
<sequence>MKKEIQAVIDDVDNHKDQLLTLLSQLVAFPTPAPPGRNTDNAQSFVVNYLKQLGFDIDQWDLYPHDSIVVGTKTNANSERYQSLILNGHMDVASIQPDEKWHSDPFKMLVKAGRAYGRGVADMKGALAAMLMAFQLLHDAQVALPGELKFESVIGEESGEAGTRAAIERGHHADFAIVGDISDFHIQGQGGVITGWITIKSDQTFHDATRRQMMNAGGHLRVASAIEKMMKVISGLNDLERDWAVNKSYPGVAPGSDTINPAVIEGGRNAAFIADECRLWVTVHFYPNEDYHAVIKEVETHINNVAMADPWLKDHLPIYKWGGKSMVEERGEVFPALDLDSSSRPVKLLDTAHYQVTGQKPIVDVSPSVTDGGWFGNANIPAAIYGPGTIDEAHSVDESIQVDDLIEYTKVLMQFMFEWLNTKRGESD</sequence>
<dbReference type="Gene3D" id="3.40.630.10">
    <property type="entry name" value="Zn peptidases"/>
    <property type="match status" value="2"/>
</dbReference>
<dbReference type="NCBIfam" id="TIGR01910">
    <property type="entry name" value="DapE-ArgE"/>
    <property type="match status" value="1"/>
</dbReference>
<evidence type="ECO:0000256" key="6">
    <source>
        <dbReference type="ARBA" id="ARBA00022833"/>
    </source>
</evidence>
<keyword evidence="10" id="KW-1185">Reference proteome</keyword>
<evidence type="ECO:0000313" key="10">
    <source>
        <dbReference type="Proteomes" id="UP001370590"/>
    </source>
</evidence>
<dbReference type="Proteomes" id="UP001370590">
    <property type="component" value="Unassembled WGS sequence"/>
</dbReference>
<organism evidence="9 10">
    <name type="scientific">Nicoliella lavandulae</name>
    <dbReference type="NCBI Taxonomy" id="3082954"/>
    <lineage>
        <taxon>Bacteria</taxon>
        <taxon>Bacillati</taxon>
        <taxon>Bacillota</taxon>
        <taxon>Bacilli</taxon>
        <taxon>Lactobacillales</taxon>
        <taxon>Lactobacillaceae</taxon>
        <taxon>Nicoliella</taxon>
    </lineage>
</organism>
<evidence type="ECO:0000256" key="1">
    <source>
        <dbReference type="ARBA" id="ARBA00001941"/>
    </source>
</evidence>
<dbReference type="EMBL" id="JAWMWH010000003">
    <property type="protein sequence ID" value="MEJ6401161.1"/>
    <property type="molecule type" value="Genomic_DNA"/>
</dbReference>
<evidence type="ECO:0000313" key="9">
    <source>
        <dbReference type="EMBL" id="MEJ6401161.1"/>
    </source>
</evidence>
<dbReference type="InterPro" id="IPR002933">
    <property type="entry name" value="Peptidase_M20"/>
</dbReference>
<keyword evidence="6" id="KW-0862">Zinc</keyword>
<evidence type="ECO:0000256" key="5">
    <source>
        <dbReference type="ARBA" id="ARBA00022801"/>
    </source>
</evidence>
<evidence type="ECO:0000256" key="7">
    <source>
        <dbReference type="ARBA" id="ARBA00023285"/>
    </source>
</evidence>
<protein>
    <submittedName>
        <fullName evidence="9">Acetylornithine deacetylase</fullName>
        <ecNumber evidence="9">3.5.1.16</ecNumber>
    </submittedName>
</protein>
<dbReference type="InterPro" id="IPR011650">
    <property type="entry name" value="Peptidase_M20_dimer"/>
</dbReference>
<dbReference type="Pfam" id="PF07687">
    <property type="entry name" value="M20_dimer"/>
    <property type="match status" value="1"/>
</dbReference>
<keyword evidence="7" id="KW-0170">Cobalt</keyword>
<proteinExistence type="inferred from homology"/>
<evidence type="ECO:0000256" key="2">
    <source>
        <dbReference type="ARBA" id="ARBA00001947"/>
    </source>
</evidence>
<gene>
    <name evidence="9" type="ORF">R4146_08430</name>
</gene>
<dbReference type="PANTHER" id="PTHR43808">
    <property type="entry name" value="ACETYLORNITHINE DEACETYLASE"/>
    <property type="match status" value="1"/>
</dbReference>
<dbReference type="SUPFAM" id="SSF53187">
    <property type="entry name" value="Zn-dependent exopeptidases"/>
    <property type="match status" value="1"/>
</dbReference>
<feature type="domain" description="Peptidase M20 dimerisation" evidence="8">
    <location>
        <begin position="221"/>
        <end position="306"/>
    </location>
</feature>
<keyword evidence="4" id="KW-0479">Metal-binding</keyword>
<dbReference type="InterPro" id="IPR050072">
    <property type="entry name" value="Peptidase_M20A"/>
</dbReference>
<dbReference type="EC" id="3.5.1.16" evidence="9"/>
<evidence type="ECO:0000256" key="3">
    <source>
        <dbReference type="ARBA" id="ARBA00006247"/>
    </source>
</evidence>
<comment type="cofactor">
    <cofactor evidence="2">
        <name>Zn(2+)</name>
        <dbReference type="ChEBI" id="CHEBI:29105"/>
    </cofactor>
</comment>
<dbReference type="InterPro" id="IPR036264">
    <property type="entry name" value="Bact_exopeptidase_dim_dom"/>
</dbReference>
<dbReference type="RefSeq" id="WP_339961003.1">
    <property type="nucleotide sequence ID" value="NZ_JAWMWH010000003.1"/>
</dbReference>
<keyword evidence="5 9" id="KW-0378">Hydrolase</keyword>
<dbReference type="Pfam" id="PF01546">
    <property type="entry name" value="Peptidase_M20"/>
    <property type="match status" value="1"/>
</dbReference>
<accession>A0ABU8SMM1</accession>
<evidence type="ECO:0000256" key="4">
    <source>
        <dbReference type="ARBA" id="ARBA00022723"/>
    </source>
</evidence>
<comment type="cofactor">
    <cofactor evidence="1">
        <name>Co(2+)</name>
        <dbReference type="ChEBI" id="CHEBI:48828"/>
    </cofactor>
</comment>
<name>A0ABU8SMM1_9LACO</name>
<dbReference type="Gene3D" id="3.30.70.360">
    <property type="match status" value="1"/>
</dbReference>
<dbReference type="SUPFAM" id="SSF55031">
    <property type="entry name" value="Bacterial exopeptidase dimerisation domain"/>
    <property type="match status" value="1"/>
</dbReference>
<evidence type="ECO:0000259" key="8">
    <source>
        <dbReference type="Pfam" id="PF07687"/>
    </source>
</evidence>
<comment type="caution">
    <text evidence="9">The sequence shown here is derived from an EMBL/GenBank/DDBJ whole genome shotgun (WGS) entry which is preliminary data.</text>
</comment>
<dbReference type="PANTHER" id="PTHR43808:SF24">
    <property type="entry name" value="N-FORMYL-4-AMINO-5-AMINOMETHYL-2-METHYLPYRIMIDINE DEFORMYLASE"/>
    <property type="match status" value="1"/>
</dbReference>
<dbReference type="NCBIfam" id="NF006370">
    <property type="entry name" value="PRK08596.1"/>
    <property type="match status" value="1"/>
</dbReference>
<reference evidence="9 10" key="1">
    <citation type="submission" date="2023-10" db="EMBL/GenBank/DDBJ databases">
        <title>Nicoliella lavandulae sp. nov. isolated from Lavandula angustifolia flowers.</title>
        <authorList>
            <person name="Alcantara C."/>
            <person name="Zuniga M."/>
            <person name="Landete J.M."/>
            <person name="Monedero V."/>
        </authorList>
    </citation>
    <scope>NUCLEOTIDE SEQUENCE [LARGE SCALE GENOMIC DNA]</scope>
    <source>
        <strain evidence="9 10">Es01</strain>
    </source>
</reference>